<proteinExistence type="predicted"/>
<keyword evidence="3" id="KW-1185">Reference proteome</keyword>
<evidence type="ECO:0008006" key="4">
    <source>
        <dbReference type="Google" id="ProtNLM"/>
    </source>
</evidence>
<dbReference type="Proteomes" id="UP000199183">
    <property type="component" value="Unassembled WGS sequence"/>
</dbReference>
<feature type="transmembrane region" description="Helical" evidence="1">
    <location>
        <begin position="34"/>
        <end position="51"/>
    </location>
</feature>
<reference evidence="2 3" key="1">
    <citation type="submission" date="2016-10" db="EMBL/GenBank/DDBJ databases">
        <authorList>
            <person name="de Groot N.N."/>
        </authorList>
    </citation>
    <scope>NUCLEOTIDE SEQUENCE [LARGE SCALE GENOMIC DNA]</scope>
    <source>
        <strain evidence="2 3">DSM 21799</strain>
    </source>
</reference>
<dbReference type="EMBL" id="FNRY01000001">
    <property type="protein sequence ID" value="SEC13389.1"/>
    <property type="molecule type" value="Genomic_DNA"/>
</dbReference>
<name>A0A1H4Q1A9_9MICO</name>
<feature type="transmembrane region" description="Helical" evidence="1">
    <location>
        <begin position="7"/>
        <end position="28"/>
    </location>
</feature>
<feature type="transmembrane region" description="Helical" evidence="1">
    <location>
        <begin position="58"/>
        <end position="75"/>
    </location>
</feature>
<feature type="transmembrane region" description="Helical" evidence="1">
    <location>
        <begin position="105"/>
        <end position="121"/>
    </location>
</feature>
<protein>
    <recommendedName>
        <fullName evidence="4">Aromatic acid exporter family member 1</fullName>
    </recommendedName>
</protein>
<keyword evidence="1" id="KW-1133">Transmembrane helix</keyword>
<organism evidence="2 3">
    <name type="scientific">Paramicrobacterium humi</name>
    <dbReference type="NCBI Taxonomy" id="640635"/>
    <lineage>
        <taxon>Bacteria</taxon>
        <taxon>Bacillati</taxon>
        <taxon>Actinomycetota</taxon>
        <taxon>Actinomycetes</taxon>
        <taxon>Micrococcales</taxon>
        <taxon>Microbacteriaceae</taxon>
        <taxon>Paramicrobacterium</taxon>
    </lineage>
</organism>
<dbReference type="AlphaFoldDB" id="A0A1H4Q1A9"/>
<evidence type="ECO:0000313" key="2">
    <source>
        <dbReference type="EMBL" id="SEC13389.1"/>
    </source>
</evidence>
<sequence length="342" mass="37050">MFSPFRLLLALKTAIAVIGAWLLGVLLPGELDTYAYYAPLGALLGVTPTVIGSIRSSVEMVVGIVLGVALGWLLIATGMPWFLRAPLAAGLGVLVAGIRRLGEGRIYVAIAGVFVVILGVDDPESYGIGYVVQFGLGLLVGTLVNLVFVPPLEFNSARTRLSTLRLEIASQVENLADVLEAEWPPDGRDWLDGVRELRHSLDETQELADEARESGKANPRKLWHKGSLSGVYEDLDALRLVARRLSDVTEALSGAIWHEPVTVEIPPELIDPLRTALGSIAEYIRAWDAGDGTAEAGERCAAAMRDVIDTLHREKVVESGSGTIIFALRTIQRRIDERARTQ</sequence>
<keyword evidence="1" id="KW-0812">Transmembrane</keyword>
<gene>
    <name evidence="2" type="ORF">SAMN04489806_2681</name>
</gene>
<feature type="transmembrane region" description="Helical" evidence="1">
    <location>
        <begin position="127"/>
        <end position="148"/>
    </location>
</feature>
<accession>A0A1H4Q1A9</accession>
<dbReference type="STRING" id="640635.SAMN04489806_2681"/>
<keyword evidence="1" id="KW-0472">Membrane</keyword>
<evidence type="ECO:0000313" key="3">
    <source>
        <dbReference type="Proteomes" id="UP000199183"/>
    </source>
</evidence>
<evidence type="ECO:0000256" key="1">
    <source>
        <dbReference type="SAM" id="Phobius"/>
    </source>
</evidence>